<dbReference type="GO" id="GO:0000027">
    <property type="term" value="P:ribosomal large subunit assembly"/>
    <property type="evidence" value="ECO:0007669"/>
    <property type="project" value="UniProtKB-UniRule"/>
</dbReference>
<dbReference type="PANTHER" id="PTHR42908:SF8">
    <property type="entry name" value="TR-TYPE G DOMAIN-CONTAINING PROTEIN"/>
    <property type="match status" value="1"/>
</dbReference>
<dbReference type="InterPro" id="IPR006298">
    <property type="entry name" value="BipA"/>
</dbReference>
<dbReference type="Proteomes" id="UP000199328">
    <property type="component" value="Unassembled WGS sequence"/>
</dbReference>
<dbReference type="InterPro" id="IPR005225">
    <property type="entry name" value="Small_GTP-bd"/>
</dbReference>
<organism evidence="5 6">
    <name type="scientific">Meinhardsimonia xiamenensis</name>
    <dbReference type="NCBI Taxonomy" id="990712"/>
    <lineage>
        <taxon>Bacteria</taxon>
        <taxon>Pseudomonadati</taxon>
        <taxon>Pseudomonadota</taxon>
        <taxon>Alphaproteobacteria</taxon>
        <taxon>Rhodobacterales</taxon>
        <taxon>Paracoccaceae</taxon>
        <taxon>Meinhardsimonia</taxon>
    </lineage>
</organism>
<dbReference type="FunFam" id="3.40.50.300:FF:000055">
    <property type="entry name" value="GTP-binding protein TypA"/>
    <property type="match status" value="1"/>
</dbReference>
<dbReference type="Gene3D" id="3.30.70.870">
    <property type="entry name" value="Elongation Factor G (Translational Gtpase), domain 3"/>
    <property type="match status" value="1"/>
</dbReference>
<evidence type="ECO:0000313" key="5">
    <source>
        <dbReference type="EMBL" id="SDK60160.1"/>
    </source>
</evidence>
<evidence type="ECO:0000256" key="3">
    <source>
        <dbReference type="HAMAP-Rule" id="MF_00849"/>
    </source>
</evidence>
<dbReference type="NCBIfam" id="TIGR01394">
    <property type="entry name" value="TypA_BipA"/>
    <property type="match status" value="1"/>
</dbReference>
<dbReference type="Gene3D" id="2.40.30.10">
    <property type="entry name" value="Translation factors"/>
    <property type="match status" value="1"/>
</dbReference>
<keyword evidence="3" id="KW-0963">Cytoplasm</keyword>
<dbReference type="CDD" id="cd16263">
    <property type="entry name" value="BipA_III"/>
    <property type="match status" value="1"/>
</dbReference>
<feature type="binding site" evidence="3">
    <location>
        <begin position="126"/>
        <end position="129"/>
    </location>
    <ligand>
        <name>GTP</name>
        <dbReference type="ChEBI" id="CHEBI:37565"/>
    </ligand>
</feature>
<evidence type="ECO:0000256" key="2">
    <source>
        <dbReference type="ARBA" id="ARBA00023134"/>
    </source>
</evidence>
<protein>
    <recommendedName>
        <fullName evidence="3">Large ribosomal subunit assembly factor BipA</fullName>
        <ecNumber evidence="3">3.6.5.-</ecNumber>
    </recommendedName>
    <alternativeName>
        <fullName evidence="3">GTP-binding protein BipA</fullName>
    </alternativeName>
</protein>
<dbReference type="SMART" id="SM00838">
    <property type="entry name" value="EFG_C"/>
    <property type="match status" value="1"/>
</dbReference>
<dbReference type="InterPro" id="IPR035651">
    <property type="entry name" value="BipA_V"/>
</dbReference>
<dbReference type="GO" id="GO:0005829">
    <property type="term" value="C:cytosol"/>
    <property type="evidence" value="ECO:0007669"/>
    <property type="project" value="TreeGrafter"/>
</dbReference>
<dbReference type="SUPFAM" id="SSF54980">
    <property type="entry name" value="EF-G C-terminal domain-like"/>
    <property type="match status" value="2"/>
</dbReference>
<accession>A0A1G9D8C3</accession>
<evidence type="ECO:0000259" key="4">
    <source>
        <dbReference type="PROSITE" id="PS51722"/>
    </source>
</evidence>
<dbReference type="InterPro" id="IPR000640">
    <property type="entry name" value="EFG_V-like"/>
</dbReference>
<dbReference type="PRINTS" id="PR00315">
    <property type="entry name" value="ELONGATNFCT"/>
</dbReference>
<dbReference type="GO" id="GO:1990904">
    <property type="term" value="C:ribonucleoprotein complex"/>
    <property type="evidence" value="ECO:0007669"/>
    <property type="project" value="TreeGrafter"/>
</dbReference>
<comment type="catalytic activity">
    <reaction evidence="3">
        <text>GTP + H2O = GDP + phosphate + H(+)</text>
        <dbReference type="Rhea" id="RHEA:19669"/>
        <dbReference type="ChEBI" id="CHEBI:15377"/>
        <dbReference type="ChEBI" id="CHEBI:15378"/>
        <dbReference type="ChEBI" id="CHEBI:37565"/>
        <dbReference type="ChEBI" id="CHEBI:43474"/>
        <dbReference type="ChEBI" id="CHEBI:58189"/>
    </reaction>
</comment>
<dbReference type="Gene3D" id="3.30.70.240">
    <property type="match status" value="1"/>
</dbReference>
<dbReference type="InterPro" id="IPR035647">
    <property type="entry name" value="EFG_III/V"/>
</dbReference>
<dbReference type="Pfam" id="PF21018">
    <property type="entry name" value="BipA_C"/>
    <property type="match status" value="1"/>
</dbReference>
<comment type="similarity">
    <text evidence="3">Belongs to the TRAFAC class translation factor GTPase superfamily. Classic translation factor GTPase family. BipA subfamily.</text>
</comment>
<dbReference type="InterPro" id="IPR042116">
    <property type="entry name" value="TypA/BipA_C"/>
</dbReference>
<evidence type="ECO:0000256" key="1">
    <source>
        <dbReference type="ARBA" id="ARBA00022741"/>
    </source>
</evidence>
<dbReference type="PROSITE" id="PS00301">
    <property type="entry name" value="G_TR_1"/>
    <property type="match status" value="1"/>
</dbReference>
<dbReference type="InterPro" id="IPR009000">
    <property type="entry name" value="Transl_B-barrel_sf"/>
</dbReference>
<keyword evidence="6" id="KW-1185">Reference proteome</keyword>
<comment type="subunit">
    <text evidence="3">Monomer.</text>
</comment>
<dbReference type="EC" id="3.6.5.-" evidence="3"/>
<keyword evidence="1 3" id="KW-0547">Nucleotide-binding</keyword>
<dbReference type="AlphaFoldDB" id="A0A1G9D8C3"/>
<proteinExistence type="inferred from homology"/>
<dbReference type="CDD" id="cd01891">
    <property type="entry name" value="TypA_BipA"/>
    <property type="match status" value="1"/>
</dbReference>
<dbReference type="FunFam" id="3.30.70.870:FF:000003">
    <property type="entry name" value="GTP-binding protein TypA"/>
    <property type="match status" value="1"/>
</dbReference>
<keyword evidence="3" id="KW-0820">tRNA-binding</keyword>
<dbReference type="InterPro" id="IPR031157">
    <property type="entry name" value="G_TR_CS"/>
</dbReference>
<dbReference type="GO" id="GO:0003924">
    <property type="term" value="F:GTPase activity"/>
    <property type="evidence" value="ECO:0007669"/>
    <property type="project" value="UniProtKB-UniRule"/>
</dbReference>
<keyword evidence="3" id="KW-0690">Ribosome biogenesis</keyword>
<dbReference type="CDD" id="cd03710">
    <property type="entry name" value="BipA_TypA_C"/>
    <property type="match status" value="1"/>
</dbReference>
<dbReference type="PANTHER" id="PTHR42908">
    <property type="entry name" value="TRANSLATION ELONGATION FACTOR-RELATED"/>
    <property type="match status" value="1"/>
</dbReference>
<dbReference type="SUPFAM" id="SSF50447">
    <property type="entry name" value="Translation proteins"/>
    <property type="match status" value="1"/>
</dbReference>
<keyword evidence="3" id="KW-0699">rRNA-binding</keyword>
<dbReference type="InterPro" id="IPR000795">
    <property type="entry name" value="T_Tr_GTP-bd_dom"/>
</dbReference>
<keyword evidence="2 3" id="KW-0342">GTP-binding</keyword>
<dbReference type="GO" id="GO:0005525">
    <property type="term" value="F:GTP binding"/>
    <property type="evidence" value="ECO:0007669"/>
    <property type="project" value="UniProtKB-UniRule"/>
</dbReference>
<comment type="subcellular location">
    <subcellularLocation>
        <location evidence="3">Cytoplasm</location>
    </subcellularLocation>
    <text evidence="3">Binds to ribosomes.</text>
</comment>
<dbReference type="GO" id="GO:0019843">
    <property type="term" value="F:rRNA binding"/>
    <property type="evidence" value="ECO:0007669"/>
    <property type="project" value="UniProtKB-KW"/>
</dbReference>
<dbReference type="Pfam" id="PF00679">
    <property type="entry name" value="EFG_C"/>
    <property type="match status" value="1"/>
</dbReference>
<reference evidence="6" key="1">
    <citation type="submission" date="2016-10" db="EMBL/GenBank/DDBJ databases">
        <authorList>
            <person name="Varghese N."/>
            <person name="Submissions S."/>
        </authorList>
    </citation>
    <scope>NUCLEOTIDE SEQUENCE [LARGE SCALE GENOMIC DNA]</scope>
    <source>
        <strain evidence="6">CGMCC 1.10789</strain>
    </source>
</reference>
<dbReference type="FunFam" id="2.40.50.250:FF:000001">
    <property type="entry name" value="GTP-binding protein TypA"/>
    <property type="match status" value="1"/>
</dbReference>
<dbReference type="STRING" id="990712.SAMN05216257_103387"/>
<dbReference type="RefSeq" id="WP_092500141.1">
    <property type="nucleotide sequence ID" value="NZ_FNFV01000003.1"/>
</dbReference>
<dbReference type="HAMAP" id="MF_00849">
    <property type="entry name" value="BipA"/>
    <property type="match status" value="1"/>
</dbReference>
<dbReference type="InterPro" id="IPR047041">
    <property type="entry name" value="BipA_GTP-bd_dom"/>
</dbReference>
<dbReference type="Pfam" id="PF00009">
    <property type="entry name" value="GTP_EFTU"/>
    <property type="match status" value="1"/>
</dbReference>
<dbReference type="SUPFAM" id="SSF52540">
    <property type="entry name" value="P-loop containing nucleoside triphosphate hydrolases"/>
    <property type="match status" value="1"/>
</dbReference>
<dbReference type="InterPro" id="IPR004161">
    <property type="entry name" value="EFTu-like_2"/>
</dbReference>
<dbReference type="InterPro" id="IPR027417">
    <property type="entry name" value="P-loop_NTPase"/>
</dbReference>
<dbReference type="GO" id="GO:0043022">
    <property type="term" value="F:ribosome binding"/>
    <property type="evidence" value="ECO:0007669"/>
    <property type="project" value="UniProtKB-UniRule"/>
</dbReference>
<dbReference type="OrthoDB" id="9802948at2"/>
<dbReference type="CDD" id="cd03691">
    <property type="entry name" value="BipA_TypA_II"/>
    <property type="match status" value="1"/>
</dbReference>
<dbReference type="FunFam" id="3.30.70.240:FF:000002">
    <property type="entry name" value="GTP-binding protein TypA"/>
    <property type="match status" value="1"/>
</dbReference>
<dbReference type="EMBL" id="FNFV01000003">
    <property type="protein sequence ID" value="SDK60160.1"/>
    <property type="molecule type" value="Genomic_DNA"/>
</dbReference>
<dbReference type="InterPro" id="IPR048876">
    <property type="entry name" value="BipA_C"/>
</dbReference>
<feature type="domain" description="Tr-type G" evidence="4">
    <location>
        <begin position="1"/>
        <end position="196"/>
    </location>
</feature>
<dbReference type="GO" id="GO:0000049">
    <property type="term" value="F:tRNA binding"/>
    <property type="evidence" value="ECO:0007669"/>
    <property type="project" value="UniProtKB-KW"/>
</dbReference>
<dbReference type="Gene3D" id="2.40.50.250">
    <property type="entry name" value="bipa protein"/>
    <property type="match status" value="1"/>
</dbReference>
<dbReference type="GO" id="GO:0097216">
    <property type="term" value="F:guanosine tetraphosphate binding"/>
    <property type="evidence" value="ECO:0007669"/>
    <property type="project" value="UniProtKB-ARBA"/>
</dbReference>
<dbReference type="InterPro" id="IPR047042">
    <property type="entry name" value="BipA_II"/>
</dbReference>
<name>A0A1G9D8C3_9RHOB</name>
<keyword evidence="3" id="KW-0694">RNA-binding</keyword>
<dbReference type="NCBIfam" id="TIGR00231">
    <property type="entry name" value="small_GTP"/>
    <property type="match status" value="1"/>
</dbReference>
<dbReference type="Gene3D" id="3.40.50.300">
    <property type="entry name" value="P-loop containing nucleotide triphosphate hydrolases"/>
    <property type="match status" value="1"/>
</dbReference>
<gene>
    <name evidence="3" type="primary">bipA</name>
    <name evidence="5" type="ORF">SAMN05216257_103387</name>
</gene>
<dbReference type="PROSITE" id="PS51722">
    <property type="entry name" value="G_TR_2"/>
    <property type="match status" value="1"/>
</dbReference>
<sequence length="608" mass="66379">MDLRNIAIIAHVDHGKTTLVDNLLKQSGAFREGQEVAERALDSNDLERERGITILAKCTSVEWKGTRINIVDTPGHADFGGEVERILGMVDGVVLLVDAAEGPMPQTKFVTQKALALGLRPIVVLNKVDKPDAEPDRALDEVFDLFAALDASEDQLDFPALYASGRAGWADATLDGPRRDLSALFDLILAHVPPPAQAARADEPFSMLATTLSADPYLGRILTGRVESGRVRAGQMLKALSREGERLEQFRVTKVLAFRGLSQQPIEEAVAGDIVTLAGMSRATVADTLCAPEVEAPIPARPIDPPTISVTFSVNDSPLAGRDGDKVQSRVIRERLMREAEQNVAIRVSDTPGGEAFEVAGRGELQMGVLIETMRREGYELSISRPQVICREEEGQLLEPVEEVTIDVDDEFAGAVIEKITGPRKGELVEMRQAGAGKTRLVAHVPSRGLIGYHGEFLTDTRGTGVLNRVFHGWAPWKGPIAGRRTGVMVSIGRGQAVAYALWNLEERGRLFIGPQEEVYEGMIIGENARAEDLEVNPLKGKKLTNIRAAGKDDAVVLTPPRRLSLEEAIAYIDDDELVEVTPKAIRLRKRWLDAHERKRRARAAQAG</sequence>
<feature type="binding site" evidence="3">
    <location>
        <begin position="13"/>
        <end position="18"/>
    </location>
    <ligand>
        <name>GTP</name>
        <dbReference type="ChEBI" id="CHEBI:37565"/>
    </ligand>
</feature>
<evidence type="ECO:0000313" key="6">
    <source>
        <dbReference type="Proteomes" id="UP000199328"/>
    </source>
</evidence>
<dbReference type="Pfam" id="PF03144">
    <property type="entry name" value="GTP_EFTU_D2"/>
    <property type="match status" value="1"/>
</dbReference>
<keyword evidence="3" id="KW-0378">Hydrolase</keyword>
<dbReference type="InterPro" id="IPR047043">
    <property type="entry name" value="BipA_III"/>
</dbReference>
<comment type="function">
    <text evidence="3">A 50S ribosomal subunit assembly protein with GTPase activity, required for 50S subunit assembly at low temperatures, may also play a role in translation. Binds GTP and analogs. Binds the 70S ribosome between the 30S and 50S subunits, in a similar position as ribosome-bound EF-G; it contacts a number of ribosomal proteins, both rRNAs and the A-site tRNA.</text>
</comment>